<keyword evidence="3" id="KW-1185">Reference proteome</keyword>
<dbReference type="Pfam" id="PF18952">
    <property type="entry name" value="DUF5696"/>
    <property type="match status" value="1"/>
</dbReference>
<evidence type="ECO:0000256" key="1">
    <source>
        <dbReference type="SAM" id="SignalP"/>
    </source>
</evidence>
<dbReference type="OrthoDB" id="9793135at2"/>
<organism evidence="2 3">
    <name type="scientific">Paenibacillus sacheonensis</name>
    <dbReference type="NCBI Taxonomy" id="742054"/>
    <lineage>
        <taxon>Bacteria</taxon>
        <taxon>Bacillati</taxon>
        <taxon>Bacillota</taxon>
        <taxon>Bacilli</taxon>
        <taxon>Bacillales</taxon>
        <taxon>Paenibacillaceae</taxon>
        <taxon>Paenibacillus</taxon>
    </lineage>
</organism>
<feature type="chain" id="PRO_5038954345" evidence="1">
    <location>
        <begin position="36"/>
        <end position="733"/>
    </location>
</feature>
<sequence>MGSLFSFRQRRKLLIAAAIVLAAAGAGFYARSQLADPVSGRIDFDVKLPGTAAMAEGDAWSPGAVDGAGFAEAARNAGYALGVQPSTGQIRVEDLRSGALWTSNPDKAALAKETVSGDLRTNLESPFVMEYYEQASIQRKVINSRGAGVKWTIAALKDGVAVRYDLTQLGIRFVMTYELTANGLRVAIPDAGIEENGDHRIISIEALPFFGAAAADDLDGYLFVPDGTGALMHFARGEKLIGKGYNQPVYGAELTNKSAEFDTTLPSTVPVFGMKKGDDAFLAIIQGGTSNATIRAIPAGVVSSFHSIDAKFVYREEYDRRLSLGGKSLRVFGDERSRQDGEVAYSFLSGKDANYVGMAKRYREELTAEGKLRPLPPQGEAPLELTIICGDANKLDHDYEAATTFGQAEDIVNDLKRSGVAHARITLKGWQKGGGLHGSEPFKVEQALGGREGLQAFVKTAHSLGYEVVLNANLVDADTDTDALTPKSLGIRSAEGDVLLGEDGSFLLTPNVTYNLAEKLVRQAKAIGIDGIQYDRLGDTVFRDYNPSYKYTREDTAYIYDRILDLTCDELGYGGVFLGNSYAFGHADHIYQMPDDGNHFYSVDEMVPFVPIALHGSMTYSMAPGNLRNDAGQERLKAIEYGAVPAFELTADTSRMLMDTKTYGIYSSRYAQWKKQVLAEYADMTRLSATAGQPIANHYSSGDGVYVTEYGNGVRVTVDYNDGKFDVQEEGSR</sequence>
<comment type="caution">
    <text evidence="2">The sequence shown here is derived from an EMBL/GenBank/DDBJ whole genome shotgun (WGS) entry which is preliminary data.</text>
</comment>
<evidence type="ECO:0000313" key="3">
    <source>
        <dbReference type="Proteomes" id="UP000558113"/>
    </source>
</evidence>
<dbReference type="RefSeq" id="WP_161693237.1">
    <property type="nucleotide sequence ID" value="NZ_JAAAMU010000001.1"/>
</dbReference>
<reference evidence="2 3" key="1">
    <citation type="submission" date="2020-01" db="EMBL/GenBank/DDBJ databases">
        <title>Paenibacillus soybeanensis sp. nov. isolated from the nodules of soybean (Glycine max(L.) Merr).</title>
        <authorList>
            <person name="Wang H."/>
        </authorList>
    </citation>
    <scope>NUCLEOTIDE SEQUENCE [LARGE SCALE GENOMIC DNA]</scope>
    <source>
        <strain evidence="2 3">DSM 23054</strain>
    </source>
</reference>
<evidence type="ECO:0000313" key="2">
    <source>
        <dbReference type="EMBL" id="NBC67440.1"/>
    </source>
</evidence>
<dbReference type="EMBL" id="JAAAMU010000001">
    <property type="protein sequence ID" value="NBC67440.1"/>
    <property type="molecule type" value="Genomic_DNA"/>
</dbReference>
<dbReference type="Proteomes" id="UP000558113">
    <property type="component" value="Unassembled WGS sequence"/>
</dbReference>
<gene>
    <name evidence="2" type="ORF">GT003_00340</name>
</gene>
<proteinExistence type="predicted"/>
<keyword evidence="1" id="KW-0732">Signal</keyword>
<dbReference type="InterPro" id="IPR043751">
    <property type="entry name" value="DUF5696"/>
</dbReference>
<feature type="signal peptide" evidence="1">
    <location>
        <begin position="1"/>
        <end position="35"/>
    </location>
</feature>
<name>A0A7X5BYR5_9BACL</name>
<dbReference type="AlphaFoldDB" id="A0A7X5BYR5"/>
<accession>A0A7X5BYR5</accession>
<protein>
    <submittedName>
        <fullName evidence="2">Uncharacterized protein</fullName>
    </submittedName>
</protein>